<feature type="transmembrane region" description="Helical" evidence="2">
    <location>
        <begin position="37"/>
        <end position="60"/>
    </location>
</feature>
<protein>
    <recommendedName>
        <fullName evidence="3">FtsX extracellular domain-containing protein</fullName>
    </recommendedName>
</protein>
<dbReference type="Pfam" id="PF18075">
    <property type="entry name" value="FtsX_ECD"/>
    <property type="match status" value="1"/>
</dbReference>
<sequence>MNIEDRVRDAYTLVDDWGPAVAPPLRRSVRRTARRRVLRLAVPLTAVATVSAGILVAAAVDTAPSDRTQKPSHSASAGSAPGVMSPIAMMRPERDDQVQIFLCNFTANSYDPNDHWCHRRSVTPAERAAIARDLKKRADVRDSVYVSPRQAYARAKKRFAHTEIGDALQVSDFPASFTVTVRRSADDESIVRAFTGKPGVYVVLTRISPSRTP</sequence>
<evidence type="ECO:0000256" key="1">
    <source>
        <dbReference type="SAM" id="MobiDB-lite"/>
    </source>
</evidence>
<feature type="compositionally biased region" description="Low complexity" evidence="1">
    <location>
        <begin position="71"/>
        <end position="82"/>
    </location>
</feature>
<reference evidence="5" key="1">
    <citation type="journal article" date="2019" name="Int. J. Syst. Evol. Microbiol.">
        <title>The Global Catalogue of Microorganisms (GCM) 10K type strain sequencing project: providing services to taxonomists for standard genome sequencing and annotation.</title>
        <authorList>
            <consortium name="The Broad Institute Genomics Platform"/>
            <consortium name="The Broad Institute Genome Sequencing Center for Infectious Disease"/>
            <person name="Wu L."/>
            <person name="Ma J."/>
        </authorList>
    </citation>
    <scope>NUCLEOTIDE SEQUENCE [LARGE SCALE GENOMIC DNA]</scope>
    <source>
        <strain evidence="5">JCM 17933</strain>
    </source>
</reference>
<keyword evidence="2" id="KW-1133">Transmembrane helix</keyword>
<accession>A0ABP8QVK8</accession>
<dbReference type="EMBL" id="BAABHF010000046">
    <property type="protein sequence ID" value="GAA4511212.1"/>
    <property type="molecule type" value="Genomic_DNA"/>
</dbReference>
<dbReference type="RefSeq" id="WP_345472104.1">
    <property type="nucleotide sequence ID" value="NZ_BAABHF010000046.1"/>
</dbReference>
<comment type="caution">
    <text evidence="4">The sequence shown here is derived from an EMBL/GenBank/DDBJ whole genome shotgun (WGS) entry which is preliminary data.</text>
</comment>
<feature type="region of interest" description="Disordered" evidence="1">
    <location>
        <begin position="63"/>
        <end position="83"/>
    </location>
</feature>
<dbReference type="Proteomes" id="UP001500503">
    <property type="component" value="Unassembled WGS sequence"/>
</dbReference>
<gene>
    <name evidence="4" type="ORF">GCM10023191_074990</name>
</gene>
<organism evidence="4 5">
    <name type="scientific">Actinoallomurus oryzae</name>
    <dbReference type="NCBI Taxonomy" id="502180"/>
    <lineage>
        <taxon>Bacteria</taxon>
        <taxon>Bacillati</taxon>
        <taxon>Actinomycetota</taxon>
        <taxon>Actinomycetes</taxon>
        <taxon>Streptosporangiales</taxon>
        <taxon>Thermomonosporaceae</taxon>
        <taxon>Actinoallomurus</taxon>
    </lineage>
</organism>
<feature type="domain" description="FtsX extracellular" evidence="3">
    <location>
        <begin position="97"/>
        <end position="203"/>
    </location>
</feature>
<dbReference type="Gene3D" id="3.30.70.3040">
    <property type="match status" value="1"/>
</dbReference>
<evidence type="ECO:0000256" key="2">
    <source>
        <dbReference type="SAM" id="Phobius"/>
    </source>
</evidence>
<evidence type="ECO:0000313" key="4">
    <source>
        <dbReference type="EMBL" id="GAA4511212.1"/>
    </source>
</evidence>
<keyword evidence="5" id="KW-1185">Reference proteome</keyword>
<keyword evidence="2" id="KW-0472">Membrane</keyword>
<evidence type="ECO:0000259" key="3">
    <source>
        <dbReference type="Pfam" id="PF18075"/>
    </source>
</evidence>
<evidence type="ECO:0000313" key="5">
    <source>
        <dbReference type="Proteomes" id="UP001500503"/>
    </source>
</evidence>
<proteinExistence type="predicted"/>
<keyword evidence="2" id="KW-0812">Transmembrane</keyword>
<dbReference type="InterPro" id="IPR040690">
    <property type="entry name" value="FtsX_ECD"/>
</dbReference>
<name>A0ABP8QVK8_9ACTN</name>